<gene>
    <name evidence="9" type="ORF">DFR35_2841</name>
</gene>
<dbReference type="AlphaFoldDB" id="A0A497X866"/>
<sequence length="270" mass="28634">MEIDLPRDWAALCALVFVLGMKHGFDADHLATIDGLTRFNARSKPRLARLCGMLFSLGHGIVVVAIALMVSLVAAHWQAPAWLEASGMAISVLFLTALGLLNLHAVLSAAPHEVVRPVGLKGRWLGGLAQSSHPLLIMTVGALFALSFDTVSQAALFAVTAEHFGGWREAALLGLLFMLGMLVTDGANGLWISRLIRRSDEVARIASRVMGVAVSLLSLGVAAFGLAKWTLPAVDAWGEGKELAFGTAVMLTIALAFVAALRLARRPVKA</sequence>
<evidence type="ECO:0000313" key="9">
    <source>
        <dbReference type="EMBL" id="RLJ61637.1"/>
    </source>
</evidence>
<evidence type="ECO:0000256" key="2">
    <source>
        <dbReference type="ARBA" id="ARBA00010892"/>
    </source>
</evidence>
<accession>A0A497X866</accession>
<proteinExistence type="inferred from homology"/>
<comment type="subcellular location">
    <subcellularLocation>
        <location evidence="8">Cell membrane</location>
        <topology evidence="8">Multi-pass membrane protein</topology>
    </subcellularLocation>
    <subcellularLocation>
        <location evidence="1">Endomembrane system</location>
        <topology evidence="1">Multi-pass membrane protein</topology>
    </subcellularLocation>
</comment>
<dbReference type="Proteomes" id="UP000268908">
    <property type="component" value="Unassembled WGS sequence"/>
</dbReference>
<dbReference type="GO" id="GO:0005886">
    <property type="term" value="C:plasma membrane"/>
    <property type="evidence" value="ECO:0007669"/>
    <property type="project" value="UniProtKB-SubCell"/>
</dbReference>
<feature type="transmembrane region" description="Helical" evidence="8">
    <location>
        <begin position="89"/>
        <end position="114"/>
    </location>
</feature>
<evidence type="ECO:0000256" key="8">
    <source>
        <dbReference type="RuleBase" id="RU362101"/>
    </source>
</evidence>
<comment type="similarity">
    <text evidence="2 8">Belongs to the NiCoT transporter (TC 2.A.52) family.</text>
</comment>
<dbReference type="RefSeq" id="WP_121243330.1">
    <property type="nucleotide sequence ID" value="NZ_BHVV01000004.1"/>
</dbReference>
<dbReference type="EMBL" id="RCCI01000009">
    <property type="protein sequence ID" value="RLJ61637.1"/>
    <property type="molecule type" value="Genomic_DNA"/>
</dbReference>
<evidence type="ECO:0000256" key="4">
    <source>
        <dbReference type="ARBA" id="ARBA00022596"/>
    </source>
</evidence>
<dbReference type="Pfam" id="PF03824">
    <property type="entry name" value="NicO"/>
    <property type="match status" value="1"/>
</dbReference>
<name>A0A497X866_9PROT</name>
<keyword evidence="3 8" id="KW-0813">Transport</keyword>
<protein>
    <recommendedName>
        <fullName evidence="8">Nickel/cobalt efflux system</fullName>
    </recommendedName>
</protein>
<dbReference type="InterPro" id="IPR011541">
    <property type="entry name" value="Ni/Co_transpt_high_affinity"/>
</dbReference>
<evidence type="ECO:0000256" key="1">
    <source>
        <dbReference type="ARBA" id="ARBA00004127"/>
    </source>
</evidence>
<dbReference type="InterPro" id="IPR004688">
    <property type="entry name" value="Ni/Co_transpt"/>
</dbReference>
<organism evidence="9 10">
    <name type="scientific">Sulfurisoma sediminicola</name>
    <dbReference type="NCBI Taxonomy" id="1381557"/>
    <lineage>
        <taxon>Bacteria</taxon>
        <taxon>Pseudomonadati</taxon>
        <taxon>Pseudomonadota</taxon>
        <taxon>Betaproteobacteria</taxon>
        <taxon>Nitrosomonadales</taxon>
        <taxon>Sterolibacteriaceae</taxon>
        <taxon>Sulfurisoma</taxon>
    </lineage>
</organism>
<feature type="transmembrane region" description="Helical" evidence="8">
    <location>
        <begin position="135"/>
        <end position="159"/>
    </location>
</feature>
<dbReference type="PANTHER" id="PTHR31611">
    <property type="entry name" value="HIGH-AFFINITY NICKEL TRANSPORT PROTEIN NIC1"/>
    <property type="match status" value="1"/>
</dbReference>
<evidence type="ECO:0000313" key="10">
    <source>
        <dbReference type="Proteomes" id="UP000268908"/>
    </source>
</evidence>
<feature type="transmembrane region" description="Helical" evidence="8">
    <location>
        <begin position="50"/>
        <end position="77"/>
    </location>
</feature>
<evidence type="ECO:0000256" key="3">
    <source>
        <dbReference type="ARBA" id="ARBA00022448"/>
    </source>
</evidence>
<reference evidence="9 10" key="1">
    <citation type="submission" date="2018-10" db="EMBL/GenBank/DDBJ databases">
        <title>Genomic Encyclopedia of Type Strains, Phase IV (KMG-IV): sequencing the most valuable type-strain genomes for metagenomic binning, comparative biology and taxonomic classification.</title>
        <authorList>
            <person name="Goeker M."/>
        </authorList>
    </citation>
    <scope>NUCLEOTIDE SEQUENCE [LARGE SCALE GENOMIC DNA]</scope>
    <source>
        <strain evidence="9 10">DSM 26916</strain>
    </source>
</reference>
<feature type="transmembrane region" description="Helical" evidence="8">
    <location>
        <begin position="205"/>
        <end position="231"/>
    </location>
</feature>
<keyword evidence="4" id="KW-0533">Nickel</keyword>
<comment type="caution">
    <text evidence="9">The sequence shown here is derived from an EMBL/GenBank/DDBJ whole genome shotgun (WGS) entry which is preliminary data.</text>
</comment>
<evidence type="ECO:0000256" key="6">
    <source>
        <dbReference type="ARBA" id="ARBA00022989"/>
    </source>
</evidence>
<dbReference type="GO" id="GO:0015099">
    <property type="term" value="F:nickel cation transmembrane transporter activity"/>
    <property type="evidence" value="ECO:0007669"/>
    <property type="project" value="UniProtKB-UniRule"/>
</dbReference>
<keyword evidence="10" id="KW-1185">Reference proteome</keyword>
<feature type="transmembrane region" description="Helical" evidence="8">
    <location>
        <begin position="171"/>
        <end position="193"/>
    </location>
</feature>
<keyword evidence="5 8" id="KW-0812">Transmembrane</keyword>
<evidence type="ECO:0000256" key="5">
    <source>
        <dbReference type="ARBA" id="ARBA00022692"/>
    </source>
</evidence>
<dbReference type="GO" id="GO:0012505">
    <property type="term" value="C:endomembrane system"/>
    <property type="evidence" value="ECO:0007669"/>
    <property type="project" value="UniProtKB-SubCell"/>
</dbReference>
<feature type="transmembrane region" description="Helical" evidence="8">
    <location>
        <begin position="243"/>
        <end position="264"/>
    </location>
</feature>
<evidence type="ECO:0000256" key="7">
    <source>
        <dbReference type="ARBA" id="ARBA00023136"/>
    </source>
</evidence>
<dbReference type="PANTHER" id="PTHR31611:SF0">
    <property type="entry name" value="HIGH-AFFINITY NICKEL TRANSPORT PROTEIN NIC1"/>
    <property type="match status" value="1"/>
</dbReference>
<dbReference type="OrthoDB" id="9776706at2"/>
<keyword evidence="7 8" id="KW-0472">Membrane</keyword>
<keyword evidence="6 8" id="KW-1133">Transmembrane helix</keyword>